<comment type="caution">
    <text evidence="2">The sequence shown here is derived from an EMBL/GenBank/DDBJ whole genome shotgun (WGS) entry which is preliminary data.</text>
</comment>
<evidence type="ECO:0000313" key="3">
    <source>
        <dbReference type="Proteomes" id="UP000886595"/>
    </source>
</evidence>
<evidence type="ECO:0000256" key="1">
    <source>
        <dbReference type="SAM" id="Coils"/>
    </source>
</evidence>
<accession>A0A8X8BCR5</accession>
<keyword evidence="3" id="KW-1185">Reference proteome</keyword>
<name>A0A8X8BCR5_BRACI</name>
<dbReference type="OrthoDB" id="1730898at2759"/>
<keyword evidence="1" id="KW-0175">Coiled coil</keyword>
<dbReference type="EMBL" id="JAAMPC010000001">
    <property type="protein sequence ID" value="KAG2329902.1"/>
    <property type="molecule type" value="Genomic_DNA"/>
</dbReference>
<dbReference type="Proteomes" id="UP000886595">
    <property type="component" value="Unassembled WGS sequence"/>
</dbReference>
<feature type="coiled-coil region" evidence="1">
    <location>
        <begin position="15"/>
        <end position="42"/>
    </location>
</feature>
<gene>
    <name evidence="2" type="ORF">Bca52824_001082</name>
</gene>
<dbReference type="AlphaFoldDB" id="A0A8X8BCR5"/>
<organism evidence="2 3">
    <name type="scientific">Brassica carinata</name>
    <name type="common">Ethiopian mustard</name>
    <name type="synonym">Abyssinian cabbage</name>
    <dbReference type="NCBI Taxonomy" id="52824"/>
    <lineage>
        <taxon>Eukaryota</taxon>
        <taxon>Viridiplantae</taxon>
        <taxon>Streptophyta</taxon>
        <taxon>Embryophyta</taxon>
        <taxon>Tracheophyta</taxon>
        <taxon>Spermatophyta</taxon>
        <taxon>Magnoliopsida</taxon>
        <taxon>eudicotyledons</taxon>
        <taxon>Gunneridae</taxon>
        <taxon>Pentapetalae</taxon>
        <taxon>rosids</taxon>
        <taxon>malvids</taxon>
        <taxon>Brassicales</taxon>
        <taxon>Brassicaceae</taxon>
        <taxon>Brassiceae</taxon>
        <taxon>Brassica</taxon>
    </lineage>
</organism>
<sequence>MLRDSSFGDDYEKEIGALLGEQQKQQEEADELEKELHLYQRGSAPPTMEDSFSTIAGWLFSGGGGFSGGNKGNGFGCDDEEFRKTFAIFFQGLVNMMADDLDAEEALMYQGMTM</sequence>
<reference evidence="2 3" key="1">
    <citation type="submission" date="2020-02" db="EMBL/GenBank/DDBJ databases">
        <authorList>
            <person name="Ma Q."/>
            <person name="Huang Y."/>
            <person name="Song X."/>
            <person name="Pei D."/>
        </authorList>
    </citation>
    <scope>NUCLEOTIDE SEQUENCE [LARGE SCALE GENOMIC DNA]</scope>
    <source>
        <strain evidence="2">Sxm20200214</strain>
        <tissue evidence="2">Leaf</tissue>
    </source>
</reference>
<proteinExistence type="predicted"/>
<protein>
    <submittedName>
        <fullName evidence="2">Uncharacterized protein</fullName>
    </submittedName>
</protein>
<evidence type="ECO:0000313" key="2">
    <source>
        <dbReference type="EMBL" id="KAG2329902.1"/>
    </source>
</evidence>